<dbReference type="InterPro" id="IPR000045">
    <property type="entry name" value="Prepilin_IV_endopep_pep"/>
</dbReference>
<evidence type="ECO:0000256" key="1">
    <source>
        <dbReference type="ARBA" id="ARBA00005801"/>
    </source>
</evidence>
<protein>
    <recommendedName>
        <fullName evidence="3">Prepilin type IV endopeptidase peptidase domain-containing protein</fullName>
    </recommendedName>
</protein>
<keyword evidence="5" id="KW-1185">Reference proteome</keyword>
<organism evidence="4 5">
    <name type="scientific">Paenibacillus cisolokensis</name>
    <dbReference type="NCBI Taxonomy" id="1658519"/>
    <lineage>
        <taxon>Bacteria</taxon>
        <taxon>Bacillati</taxon>
        <taxon>Bacillota</taxon>
        <taxon>Bacilli</taxon>
        <taxon>Bacillales</taxon>
        <taxon>Paenibacillaceae</taxon>
        <taxon>Paenibacillus</taxon>
    </lineage>
</organism>
<keyword evidence="2" id="KW-0812">Transmembrane</keyword>
<dbReference type="Pfam" id="PF01478">
    <property type="entry name" value="Peptidase_A24"/>
    <property type="match status" value="1"/>
</dbReference>
<feature type="transmembrane region" description="Helical" evidence="2">
    <location>
        <begin position="46"/>
        <end position="66"/>
    </location>
</feature>
<accession>A0ABQ4NCW1</accession>
<name>A0ABQ4NCW1_9BACL</name>
<evidence type="ECO:0000313" key="5">
    <source>
        <dbReference type="Proteomes" id="UP000680304"/>
    </source>
</evidence>
<sequence length="167" mass="17231">MSAAALGAAALIAAAFVTDIRTMRIPNLLTGAGFLLGLGYHGATAGWNGAGSALAGAAAGFVPLLLLHLMKGIGAGDVKLFGALGAWLGVYETAQLLMYSILYAGAIGCIVIAASRPFARRLWTGIALFIAPGRLGMKKEVWNGWAAQGLKFPFMLAVAPAAVTLWW</sequence>
<evidence type="ECO:0000259" key="3">
    <source>
        <dbReference type="Pfam" id="PF01478"/>
    </source>
</evidence>
<proteinExistence type="inferred from homology"/>
<keyword evidence="2" id="KW-0472">Membrane</keyword>
<dbReference type="InterPro" id="IPR050882">
    <property type="entry name" value="Prepilin_peptidase/N-MTase"/>
</dbReference>
<dbReference type="Proteomes" id="UP000680304">
    <property type="component" value="Unassembled WGS sequence"/>
</dbReference>
<dbReference type="EMBL" id="BOVJ01000165">
    <property type="protein sequence ID" value="GIQ66077.1"/>
    <property type="molecule type" value="Genomic_DNA"/>
</dbReference>
<dbReference type="Gene3D" id="1.20.120.1220">
    <property type="match status" value="1"/>
</dbReference>
<evidence type="ECO:0000256" key="2">
    <source>
        <dbReference type="SAM" id="Phobius"/>
    </source>
</evidence>
<comment type="similarity">
    <text evidence="1">Belongs to the peptidase A24 family.</text>
</comment>
<dbReference type="RefSeq" id="WP_062495140.1">
    <property type="nucleotide sequence ID" value="NZ_BOVJ01000165.1"/>
</dbReference>
<dbReference type="PANTHER" id="PTHR30487">
    <property type="entry name" value="TYPE 4 PREPILIN-LIKE PROTEINS LEADER PEPTIDE-PROCESSING ENZYME"/>
    <property type="match status" value="1"/>
</dbReference>
<comment type="caution">
    <text evidence="4">The sequence shown here is derived from an EMBL/GenBank/DDBJ whole genome shotgun (WGS) entry which is preliminary data.</text>
</comment>
<feature type="domain" description="Prepilin type IV endopeptidase peptidase" evidence="3">
    <location>
        <begin position="9"/>
        <end position="108"/>
    </location>
</feature>
<dbReference type="PANTHER" id="PTHR30487:SF0">
    <property type="entry name" value="PREPILIN LEADER PEPTIDASE_N-METHYLTRANSFERASE-RELATED"/>
    <property type="match status" value="1"/>
</dbReference>
<keyword evidence="2" id="KW-1133">Transmembrane helix</keyword>
<feature type="transmembrane region" description="Helical" evidence="2">
    <location>
        <begin position="96"/>
        <end position="114"/>
    </location>
</feature>
<gene>
    <name evidence="4" type="ORF">PACILC2_46450</name>
</gene>
<reference evidence="4 5" key="1">
    <citation type="submission" date="2021-04" db="EMBL/GenBank/DDBJ databases">
        <title>Draft genome sequence of Paenibacillus cisolokensis, LC2-13A.</title>
        <authorList>
            <person name="Uke A."/>
            <person name="Chhe C."/>
            <person name="Baramee S."/>
            <person name="Kosugi A."/>
        </authorList>
    </citation>
    <scope>NUCLEOTIDE SEQUENCE [LARGE SCALE GENOMIC DNA]</scope>
    <source>
        <strain evidence="4 5">LC2-13A</strain>
    </source>
</reference>
<evidence type="ECO:0000313" key="4">
    <source>
        <dbReference type="EMBL" id="GIQ66077.1"/>
    </source>
</evidence>